<accession>A0A4P6XG30</accession>
<dbReference type="STRING" id="2163413.A0A4P6XG30"/>
<dbReference type="InterPro" id="IPR000073">
    <property type="entry name" value="AB_hydrolase_1"/>
</dbReference>
<dbReference type="Proteomes" id="UP000292447">
    <property type="component" value="Chromosome I"/>
</dbReference>
<dbReference type="Gene3D" id="3.40.50.1820">
    <property type="entry name" value="alpha/beta hydrolase"/>
    <property type="match status" value="1"/>
</dbReference>
<gene>
    <name evidence="4" type="primary">MPUL0A08160</name>
    <name evidence="4" type="ORF">METSCH_A08160</name>
</gene>
<keyword evidence="5" id="KW-1185">Reference proteome</keyword>
<dbReference type="PANTHER" id="PTHR43248">
    <property type="entry name" value="2-SUCCINYL-6-HYDROXY-2,4-CYCLOHEXADIENE-1-CARBOXYLATE SYNTHASE"/>
    <property type="match status" value="1"/>
</dbReference>
<keyword evidence="2 4" id="KW-0378">Hydrolase</keyword>
<dbReference type="GO" id="GO:0008233">
    <property type="term" value="F:peptidase activity"/>
    <property type="evidence" value="ECO:0007669"/>
    <property type="project" value="InterPro"/>
</dbReference>
<proteinExistence type="inferred from homology"/>
<dbReference type="EMBL" id="CP034456">
    <property type="protein sequence ID" value="QBM86180.1"/>
    <property type="molecule type" value="Genomic_DNA"/>
</dbReference>
<dbReference type="SUPFAM" id="SSF53474">
    <property type="entry name" value="alpha/beta-Hydrolases"/>
    <property type="match status" value="1"/>
</dbReference>
<reference evidence="5" key="1">
    <citation type="submission" date="2019-03" db="EMBL/GenBank/DDBJ databases">
        <title>Snf2 controls pulcherriminic acid biosynthesis and connects pigmentation and antifungal activity of the yeast Metschnikowia pulcherrima.</title>
        <authorList>
            <person name="Gore-Lloyd D."/>
            <person name="Sumann I."/>
            <person name="Brachmann A.O."/>
            <person name="Schneeberger K."/>
            <person name="Ortiz-Merino R.A."/>
            <person name="Moreno-Beltran M."/>
            <person name="Schlaefli M."/>
            <person name="Kirner P."/>
            <person name="Santos Kron A."/>
            <person name="Wolfe K.H."/>
            <person name="Piel J."/>
            <person name="Ahrens C.H."/>
            <person name="Henk D."/>
            <person name="Freimoser F.M."/>
        </authorList>
    </citation>
    <scope>NUCLEOTIDE SEQUENCE [LARGE SCALE GENOMIC DNA]</scope>
    <source>
        <strain evidence="5">APC 1.2</strain>
    </source>
</reference>
<name>A0A4P6XG30_9ASCO</name>
<sequence>MTELGYTVVDSFVVDGLLNQRVQLSVPLDHKDASSRTEISICANVTQKYKPEIHKNHVQKVVFPKDPNVVAYLQGGPGFPCAVPVSNSGYTKVLVDKGYQIVFYDQRGTGLSTPIEAGTLIDMAANPTFRGECEAQTTNRLLQYLLHFRADSIVEDTEVVRRALLGPAKWTLLGQSFGGFCSFTYLSKYASLLKEVYVTGGVPPIGYTADDVYRQTYERTKERNAHYYQKYPQDVSRVKAIVRYLRQNRVELPNGGILSAERFQQLGIRFGGAGGTDGFHIIVTEFWYSIQKGRKPSYSVLHTVQNDTSFDTNVLYALFQEAIYCDGANKAAQKKSNWAAERARYNTGNERFVVTDNLLRSEDPVYFTGEMVYKSMFDDYAELAPLKSLAYALNEYEGWSDLYNVDVLQGIQWDDVPIIAATYYYDQYVDFELTMNVKNQIFAKNGNNNLRQYITSEFFHNGLRANPAKVLGAMFKLREGEVD</sequence>
<dbReference type="InterPro" id="IPR051601">
    <property type="entry name" value="Serine_prot/Carboxylest_S33"/>
</dbReference>
<dbReference type="InterPro" id="IPR002410">
    <property type="entry name" value="Peptidase_S33"/>
</dbReference>
<dbReference type="Pfam" id="PF00561">
    <property type="entry name" value="Abhydrolase_1"/>
    <property type="match status" value="1"/>
</dbReference>
<evidence type="ECO:0000313" key="5">
    <source>
        <dbReference type="Proteomes" id="UP000292447"/>
    </source>
</evidence>
<dbReference type="GO" id="GO:0006508">
    <property type="term" value="P:proteolysis"/>
    <property type="evidence" value="ECO:0007669"/>
    <property type="project" value="InterPro"/>
</dbReference>
<organism evidence="4 5">
    <name type="scientific">Metschnikowia aff. pulcherrima</name>
    <dbReference type="NCBI Taxonomy" id="2163413"/>
    <lineage>
        <taxon>Eukaryota</taxon>
        <taxon>Fungi</taxon>
        <taxon>Dikarya</taxon>
        <taxon>Ascomycota</taxon>
        <taxon>Saccharomycotina</taxon>
        <taxon>Pichiomycetes</taxon>
        <taxon>Metschnikowiaceae</taxon>
        <taxon>Metschnikowia</taxon>
    </lineage>
</organism>
<comment type="similarity">
    <text evidence="1">Belongs to the peptidase S33 family.</text>
</comment>
<feature type="domain" description="AB hydrolase-1" evidence="3">
    <location>
        <begin position="92"/>
        <end position="236"/>
    </location>
</feature>
<dbReference type="PRINTS" id="PR00793">
    <property type="entry name" value="PROAMNOPTASE"/>
</dbReference>
<evidence type="ECO:0000259" key="3">
    <source>
        <dbReference type="Pfam" id="PF00561"/>
    </source>
</evidence>
<dbReference type="AlphaFoldDB" id="A0A4P6XG30"/>
<evidence type="ECO:0000256" key="1">
    <source>
        <dbReference type="ARBA" id="ARBA00010088"/>
    </source>
</evidence>
<dbReference type="PANTHER" id="PTHR43248:SF2">
    <property type="entry name" value="PROLYL AMINOPEPTIDASE"/>
    <property type="match status" value="1"/>
</dbReference>
<evidence type="ECO:0000256" key="2">
    <source>
        <dbReference type="ARBA" id="ARBA00022801"/>
    </source>
</evidence>
<evidence type="ECO:0000313" key="4">
    <source>
        <dbReference type="EMBL" id="QBM86180.1"/>
    </source>
</evidence>
<protein>
    <submittedName>
        <fullName evidence="4">Alpha/beta hydrolase fold</fullName>
    </submittedName>
</protein>
<dbReference type="InterPro" id="IPR029058">
    <property type="entry name" value="AB_hydrolase_fold"/>
</dbReference>